<gene>
    <name evidence="1" type="ORF">ACFPOF_30600</name>
</gene>
<protein>
    <submittedName>
        <fullName evidence="1">Uncharacterized protein</fullName>
    </submittedName>
</protein>
<evidence type="ECO:0000313" key="1">
    <source>
        <dbReference type="EMBL" id="MFC5407098.1"/>
    </source>
</evidence>
<name>A0ABW0I1I9_9BACL</name>
<accession>A0ABW0I1I9</accession>
<dbReference type="Proteomes" id="UP001596113">
    <property type="component" value="Unassembled WGS sequence"/>
</dbReference>
<reference evidence="2" key="1">
    <citation type="journal article" date="2019" name="Int. J. Syst. Evol. Microbiol.">
        <title>The Global Catalogue of Microorganisms (GCM) 10K type strain sequencing project: providing services to taxonomists for standard genome sequencing and annotation.</title>
        <authorList>
            <consortium name="The Broad Institute Genomics Platform"/>
            <consortium name="The Broad Institute Genome Sequencing Center for Infectious Disease"/>
            <person name="Wu L."/>
            <person name="Ma J."/>
        </authorList>
    </citation>
    <scope>NUCLEOTIDE SEQUENCE [LARGE SCALE GENOMIC DNA]</scope>
    <source>
        <strain evidence="2">CGMCC 1.18575</strain>
    </source>
</reference>
<organism evidence="1 2">
    <name type="scientific">Cohnella soli</name>
    <dbReference type="NCBI Taxonomy" id="425005"/>
    <lineage>
        <taxon>Bacteria</taxon>
        <taxon>Bacillati</taxon>
        <taxon>Bacillota</taxon>
        <taxon>Bacilli</taxon>
        <taxon>Bacillales</taxon>
        <taxon>Paenibacillaceae</taxon>
        <taxon>Cohnella</taxon>
    </lineage>
</organism>
<proteinExistence type="predicted"/>
<dbReference type="EMBL" id="JBHSMI010000067">
    <property type="protein sequence ID" value="MFC5407098.1"/>
    <property type="molecule type" value="Genomic_DNA"/>
</dbReference>
<dbReference type="RefSeq" id="WP_378139455.1">
    <property type="nucleotide sequence ID" value="NZ_JBHSMI010000067.1"/>
</dbReference>
<sequence>MNFIVTGALQTRNGRILSNNDGKHRNSIEMDRTAAWCDEFHRYRGRYRRVRSLCTLGRLREYSLILMSDGQRTARSGSNGVQHIVEPMAW</sequence>
<evidence type="ECO:0000313" key="2">
    <source>
        <dbReference type="Proteomes" id="UP001596113"/>
    </source>
</evidence>
<comment type="caution">
    <text evidence="1">The sequence shown here is derived from an EMBL/GenBank/DDBJ whole genome shotgun (WGS) entry which is preliminary data.</text>
</comment>
<keyword evidence="2" id="KW-1185">Reference proteome</keyword>